<dbReference type="RefSeq" id="WP_122200749.1">
    <property type="nucleotide sequence ID" value="NZ_CABJFV010000001.1"/>
</dbReference>
<proteinExistence type="predicted"/>
<reference evidence="1 2" key="1">
    <citation type="submission" date="2018-08" db="EMBL/GenBank/DDBJ databases">
        <title>A genome reference for cultivated species of the human gut microbiota.</title>
        <authorList>
            <person name="Zou Y."/>
            <person name="Xue W."/>
            <person name="Luo G."/>
        </authorList>
    </citation>
    <scope>NUCLEOTIDE SEQUENCE [LARGE SCALE GENOMIC DNA]</scope>
    <source>
        <strain evidence="1 2">AM40-30BH</strain>
    </source>
</reference>
<gene>
    <name evidence="1" type="ORF">DW888_01925</name>
</gene>
<evidence type="ECO:0008006" key="3">
    <source>
        <dbReference type="Google" id="ProtNLM"/>
    </source>
</evidence>
<dbReference type="Proteomes" id="UP000284379">
    <property type="component" value="Unassembled WGS sequence"/>
</dbReference>
<organism evidence="1 2">
    <name type="scientific">Bacteroides nordii</name>
    <dbReference type="NCBI Taxonomy" id="291645"/>
    <lineage>
        <taxon>Bacteria</taxon>
        <taxon>Pseudomonadati</taxon>
        <taxon>Bacteroidota</taxon>
        <taxon>Bacteroidia</taxon>
        <taxon>Bacteroidales</taxon>
        <taxon>Bacteroidaceae</taxon>
        <taxon>Bacteroides</taxon>
    </lineage>
</organism>
<sequence>MKHFFVNLISKKSIIFLFLYVGMGQLVAQNNLPTVKTPVSPVAASFNVYGEIPVSKYTGIPDISIPLYTIDLGSLQIPISLSYHPAGVRVEAEASWVGLGWTLMAGGTISREVRGIDDLNVNGYWNRYRVASSEDYRKPVPYSVLDCYNESGDCSEYFDYDRRSDIDCTGKLDYVAKRRLRIDCDPDLFSYNFMGYNGRFVMKENANSAILEKPEDNLNIYFEDSNNGVDINIIVVLPTGDKFYFTQTEKSASYSGTTHIYDAGERAGESCIVTWYLTDIELANGNYVSFEYVVKKNIERNVYRTQTLYTDQLSNMPLYSPSVNKSLSQSEIPSSKCGGLYALPELSPFNNVIDVHGSFAYTEPYLKSISWNGNKINFTHAPRTDYGLPYVAKDKPVCLTNIEIRNNRNKQVKKYDFYYSYSARRLQLDSLSETYEKASLPPYRFYYDNRYTLPLQTSLCFDVWGYYNGSSSPFPNQNLYPEIVFDGQFRYFDWEYPPRGGRIAVSGRNFRCNPEYLTTGMLNKMVYPTGGYAEFTFEPNTYMSYLQMGLEKKGGGVRIAKIKTDAQERIFSYNDGEKSSGVLLVGPVYAYRLSTAGEAPRVVYTSRSATQLQGNTFGNCVGYTKVTETIIDGGKTSSTVDHFYSNREIPEGVLYTRDEYGKNGLLLRSELLDDGILVQNTLYQYESIPDELRPNQRAMKYNDGIMYCYTVFPYHPRLTVKTQTSYFDDVAVTTSLSYAYSDKNYCVNQIIEKTANSKEIITRSLYSGDLNKGVYVDMNSRHIVNKPVEETRYVKEDGVEKVISSQLTLYNDMAFPAAVYSLEIDSPLSNFTAFNTTTGESRDVHYSVSPELQISYYNRIEVVLPSETIDWKGVHKVYIWSYNYSSLVATIENATRNEVEKVFPDIEMICDGDLTDDYIKQLKKLPAALPGARVTLYVYDNLIGLKQCVSPDETSVSYEYDECNRLKKIKDHSGNVLTQYQYGYKQ</sequence>
<name>A0A413VYC8_9BACE</name>
<comment type="caution">
    <text evidence="1">The sequence shown here is derived from an EMBL/GenBank/DDBJ whole genome shotgun (WGS) entry which is preliminary data.</text>
</comment>
<evidence type="ECO:0000313" key="2">
    <source>
        <dbReference type="Proteomes" id="UP000284379"/>
    </source>
</evidence>
<dbReference type="EMBL" id="QSGO01000001">
    <property type="protein sequence ID" value="RHB38587.1"/>
    <property type="molecule type" value="Genomic_DNA"/>
</dbReference>
<accession>A0A413VYC8</accession>
<protein>
    <recommendedName>
        <fullName evidence="3">RHS repeat protein</fullName>
    </recommendedName>
</protein>
<evidence type="ECO:0000313" key="1">
    <source>
        <dbReference type="EMBL" id="RHB38587.1"/>
    </source>
</evidence>
<dbReference type="AlphaFoldDB" id="A0A413VYC8"/>